<dbReference type="Proteomes" id="UP001303046">
    <property type="component" value="Unassembled WGS sequence"/>
</dbReference>
<protein>
    <recommendedName>
        <fullName evidence="3">Transposase</fullName>
    </recommendedName>
</protein>
<dbReference type="PANTHER" id="PTHR46060">
    <property type="entry name" value="MARINER MOS1 TRANSPOSASE-LIKE PROTEIN"/>
    <property type="match status" value="1"/>
</dbReference>
<evidence type="ECO:0000313" key="1">
    <source>
        <dbReference type="EMBL" id="KAK6752589.1"/>
    </source>
</evidence>
<evidence type="ECO:0008006" key="3">
    <source>
        <dbReference type="Google" id="ProtNLM"/>
    </source>
</evidence>
<name>A0ABR1DQ95_NECAM</name>
<dbReference type="InterPro" id="IPR052709">
    <property type="entry name" value="Transposase-MT_Hybrid"/>
</dbReference>
<dbReference type="InterPro" id="IPR036397">
    <property type="entry name" value="RNaseH_sf"/>
</dbReference>
<accession>A0ABR1DQ95</accession>
<dbReference type="PANTHER" id="PTHR46060:SF2">
    <property type="entry name" value="HISTONE-LYSINE N-METHYLTRANSFERASE SETMAR"/>
    <property type="match status" value="1"/>
</dbReference>
<proteinExistence type="predicted"/>
<comment type="caution">
    <text evidence="1">The sequence shown here is derived from an EMBL/GenBank/DDBJ whole genome shotgun (WGS) entry which is preliminary data.</text>
</comment>
<sequence>MIRLKREVAQELGVDHSTIARRLEKIGKVKKLNKWLPHELSERSKEAAALRSTLLVRNKNDPFLDRIVTCDEKWTLYDNRKRPVQWMNKDEASMHLKKLKMPK</sequence>
<keyword evidence="2" id="KW-1185">Reference proteome</keyword>
<evidence type="ECO:0000313" key="2">
    <source>
        <dbReference type="Proteomes" id="UP001303046"/>
    </source>
</evidence>
<dbReference type="Gene3D" id="3.30.420.10">
    <property type="entry name" value="Ribonuclease H-like superfamily/Ribonuclease H"/>
    <property type="match status" value="1"/>
</dbReference>
<reference evidence="1 2" key="1">
    <citation type="submission" date="2023-08" db="EMBL/GenBank/DDBJ databases">
        <title>A Necator americanus chromosomal reference genome.</title>
        <authorList>
            <person name="Ilik V."/>
            <person name="Petrzelkova K.J."/>
            <person name="Pardy F."/>
            <person name="Fuh T."/>
            <person name="Niatou-Singa F.S."/>
            <person name="Gouil Q."/>
            <person name="Baker L."/>
            <person name="Ritchie M.E."/>
            <person name="Jex A.R."/>
            <person name="Gazzola D."/>
            <person name="Li H."/>
            <person name="Toshio Fujiwara R."/>
            <person name="Zhan B."/>
            <person name="Aroian R.V."/>
            <person name="Pafco B."/>
            <person name="Schwarz E.M."/>
        </authorList>
    </citation>
    <scope>NUCLEOTIDE SEQUENCE [LARGE SCALE GENOMIC DNA]</scope>
    <source>
        <strain evidence="1 2">Aroian</strain>
        <tissue evidence="1">Whole animal</tissue>
    </source>
</reference>
<gene>
    <name evidence="1" type="primary">Necator_chrIV.g17092</name>
    <name evidence="1" type="ORF">RB195_003794</name>
</gene>
<organism evidence="1 2">
    <name type="scientific">Necator americanus</name>
    <name type="common">Human hookworm</name>
    <dbReference type="NCBI Taxonomy" id="51031"/>
    <lineage>
        <taxon>Eukaryota</taxon>
        <taxon>Metazoa</taxon>
        <taxon>Ecdysozoa</taxon>
        <taxon>Nematoda</taxon>
        <taxon>Chromadorea</taxon>
        <taxon>Rhabditida</taxon>
        <taxon>Rhabditina</taxon>
        <taxon>Rhabditomorpha</taxon>
        <taxon>Strongyloidea</taxon>
        <taxon>Ancylostomatidae</taxon>
        <taxon>Bunostominae</taxon>
        <taxon>Necator</taxon>
    </lineage>
</organism>
<dbReference type="EMBL" id="JAVFWL010000004">
    <property type="protein sequence ID" value="KAK6752589.1"/>
    <property type="molecule type" value="Genomic_DNA"/>
</dbReference>